<gene>
    <name evidence="1" type="ORF">PIL02S_01900</name>
</gene>
<proteinExistence type="predicted"/>
<dbReference type="Proteomes" id="UP000247459">
    <property type="component" value="Unassembled WGS sequence"/>
</dbReference>
<evidence type="ECO:0000313" key="2">
    <source>
        <dbReference type="Proteomes" id="UP000247459"/>
    </source>
</evidence>
<dbReference type="OrthoDB" id="2673127at2"/>
<reference evidence="1 2" key="1">
    <citation type="submission" date="2018-01" db="EMBL/GenBank/DDBJ databases">
        <title>Genome sequence of the PGP bacterium Paenibacillus illinoisensis E3.</title>
        <authorList>
            <person name="Rolli E."/>
            <person name="Marasco R."/>
            <person name="Bessem C."/>
            <person name="Michoud G."/>
            <person name="Gaiarsa S."/>
            <person name="Borin S."/>
            <person name="Daffonchio D."/>
        </authorList>
    </citation>
    <scope>NUCLEOTIDE SEQUENCE [LARGE SCALE GENOMIC DNA]</scope>
    <source>
        <strain evidence="1 2">E3</strain>
    </source>
</reference>
<name>A0A2W0CAJ5_9BACL</name>
<comment type="caution">
    <text evidence="1">The sequence shown here is derived from an EMBL/GenBank/DDBJ whole genome shotgun (WGS) entry which is preliminary data.</text>
</comment>
<protein>
    <submittedName>
        <fullName evidence="1">Uncharacterized protein</fullName>
    </submittedName>
</protein>
<accession>A0A2W0CAJ5</accession>
<evidence type="ECO:0000313" key="1">
    <source>
        <dbReference type="EMBL" id="PYY29700.1"/>
    </source>
</evidence>
<sequence>MKYSPMTDIVKKFSNNQRFSYHVVVNIYTRQDNHDDYINKNVRIGSNEILSKDELTERAVHVVSGLIDSQAEFKGCEQVQIVGVTLAGAYDRDLNDN</sequence>
<dbReference type="EMBL" id="PRLG01000015">
    <property type="protein sequence ID" value="PYY29700.1"/>
    <property type="molecule type" value="Genomic_DNA"/>
</dbReference>
<dbReference type="AlphaFoldDB" id="A0A2W0CAJ5"/>
<dbReference type="RefSeq" id="WP_110757903.1">
    <property type="nucleotide sequence ID" value="NZ_JBBCZI010000007.1"/>
</dbReference>
<organism evidence="1 2">
    <name type="scientific">Paenibacillus illinoisensis</name>
    <dbReference type="NCBI Taxonomy" id="59845"/>
    <lineage>
        <taxon>Bacteria</taxon>
        <taxon>Bacillati</taxon>
        <taxon>Bacillota</taxon>
        <taxon>Bacilli</taxon>
        <taxon>Bacillales</taxon>
        <taxon>Paenibacillaceae</taxon>
        <taxon>Paenibacillus</taxon>
    </lineage>
</organism>